<dbReference type="Gene3D" id="3.30.559.10">
    <property type="entry name" value="Chloramphenicol acetyltransferase-like domain"/>
    <property type="match status" value="1"/>
</dbReference>
<dbReference type="GeneID" id="83197375"/>
<reference evidence="6" key="1">
    <citation type="submission" date="2022-11" db="EMBL/GenBank/DDBJ databases">
        <authorList>
            <person name="Petersen C."/>
        </authorList>
    </citation>
    <scope>NUCLEOTIDE SEQUENCE</scope>
    <source>
        <strain evidence="6">IBT 19713</strain>
    </source>
</reference>
<dbReference type="InterPro" id="IPR045851">
    <property type="entry name" value="AMP-bd_C_sf"/>
</dbReference>
<evidence type="ECO:0000256" key="2">
    <source>
        <dbReference type="ARBA" id="ARBA00022553"/>
    </source>
</evidence>
<dbReference type="SUPFAM" id="SSF47336">
    <property type="entry name" value="ACP-like"/>
    <property type="match status" value="1"/>
</dbReference>
<dbReference type="InterPro" id="IPR020845">
    <property type="entry name" value="AMP-binding_CS"/>
</dbReference>
<dbReference type="Pfam" id="PF00550">
    <property type="entry name" value="PP-binding"/>
    <property type="match status" value="1"/>
</dbReference>
<dbReference type="EMBL" id="JAPQKS010000002">
    <property type="protein sequence ID" value="KAJ5245792.1"/>
    <property type="molecule type" value="Genomic_DNA"/>
</dbReference>
<dbReference type="GO" id="GO:0016874">
    <property type="term" value="F:ligase activity"/>
    <property type="evidence" value="ECO:0007669"/>
    <property type="project" value="UniProtKB-KW"/>
</dbReference>
<evidence type="ECO:0000313" key="6">
    <source>
        <dbReference type="EMBL" id="KAJ5245792.1"/>
    </source>
</evidence>
<keyword evidence="3" id="KW-0436">Ligase</keyword>
<dbReference type="GO" id="GO:0043041">
    <property type="term" value="P:amino acid activation for nonribosomal peptide biosynthetic process"/>
    <property type="evidence" value="ECO:0007669"/>
    <property type="project" value="TreeGrafter"/>
</dbReference>
<dbReference type="GO" id="GO:0031177">
    <property type="term" value="F:phosphopantetheine binding"/>
    <property type="evidence" value="ECO:0007669"/>
    <property type="project" value="TreeGrafter"/>
</dbReference>
<dbReference type="PROSITE" id="PS50075">
    <property type="entry name" value="CARRIER"/>
    <property type="match status" value="1"/>
</dbReference>
<evidence type="ECO:0000313" key="7">
    <source>
        <dbReference type="Proteomes" id="UP001150941"/>
    </source>
</evidence>
<evidence type="ECO:0000256" key="4">
    <source>
        <dbReference type="ARBA" id="ARBA00029454"/>
    </source>
</evidence>
<organism evidence="6 7">
    <name type="scientific">Penicillium chermesinum</name>
    <dbReference type="NCBI Taxonomy" id="63820"/>
    <lineage>
        <taxon>Eukaryota</taxon>
        <taxon>Fungi</taxon>
        <taxon>Dikarya</taxon>
        <taxon>Ascomycota</taxon>
        <taxon>Pezizomycotina</taxon>
        <taxon>Eurotiomycetes</taxon>
        <taxon>Eurotiomycetidae</taxon>
        <taxon>Eurotiales</taxon>
        <taxon>Aspergillaceae</taxon>
        <taxon>Penicillium</taxon>
    </lineage>
</organism>
<keyword evidence="7" id="KW-1185">Reference proteome</keyword>
<accession>A0A9W9PGD5</accession>
<dbReference type="Gene3D" id="1.10.1200.10">
    <property type="entry name" value="ACP-like"/>
    <property type="match status" value="1"/>
</dbReference>
<sequence length="924" mass="103009">MCADTNVTMVLCFKDDTETTGQLNVPICVIDVNSEEAPWRHETGEVTATAQFTNLAYVAFTSGSTGKPKGIQIEHGQYCSSAAAHAKAWSIGAESRVFQFASYAFDGSIMEMVTTLLEGGLLLKSLDPRDFPTLKNLLVTGELTPQQELDRWADQVQMTITYGPTECSVACAVHEHVSKVSDPRNLGRPMGCHLWLVDPNDITRLVPVGEVGEICIEGPIVGRGYLNTPDQNRTTFYHDLPWLSVTQRLNSRVYKTGDLGRYNEDGSIYLLGRKDLQVKIRGQRIELGEIEAQLSRKLQHARDIIVDVVQHSEGDALLVAFLHTPSGSQSRGLLPSSDTFSNLCSKLREDVKASLPEFMIPTLFLPVANLPLTATGKVDRHYLRSLVHGLSVDALDRYIGNKDKRRPLTDREQRLHGAVAQALAISPQRIGMDDDFFVLGGNSLTAMKLVSLGRERDLWFTVADVFAYSQLSMLNSVAEDAAPEAQIQLVEPSPFALMPGIRDSESFVRDIIAPKLPFTRPEEIVDVLPATDMQSYVERFPPHYPLIRMDGKIDPLRIKMACDQLVQRHAVLRTVFASHDGQLLQVVLRKADLPFQYFETDMAISAFEEAFCKYDGTVKVPTSVLGLSFVLVSRSEREHSLIIRLPLPLCDGESWILLLQDWMALYEARCPLPAPLPFAAWISQYSTQQNEATYAFWRQILHGSSMTHLCDATIDLPGEDFIFSVQTIPLLSTPGAITRATVVKLAWAMTLARYTRKTDVVFGQLIHGRAHAHDGEDRIAGHLAKIIPVRVDNCQDTTADLLGLLDQVQRQHLATMAHDLIDFQNLVDHCTSWPRDTQYGTYILHQDNEYLGDAPTMGDVKVSTSMAYNPLISKAVREFVLVSTPREQEHELQICTTSVYVDQKRADEMLATMVEKMSLLASLA</sequence>
<protein>
    <recommendedName>
        <fullName evidence="5">Carrier domain-containing protein</fullName>
    </recommendedName>
</protein>
<dbReference type="GO" id="GO:0005737">
    <property type="term" value="C:cytoplasm"/>
    <property type="evidence" value="ECO:0007669"/>
    <property type="project" value="TreeGrafter"/>
</dbReference>
<dbReference type="PANTHER" id="PTHR45527">
    <property type="entry name" value="NONRIBOSOMAL PEPTIDE SYNTHETASE"/>
    <property type="match status" value="1"/>
</dbReference>
<dbReference type="Pfam" id="PF00501">
    <property type="entry name" value="AMP-binding"/>
    <property type="match status" value="2"/>
</dbReference>
<evidence type="ECO:0000256" key="3">
    <source>
        <dbReference type="ARBA" id="ARBA00022598"/>
    </source>
</evidence>
<comment type="caution">
    <text evidence="6">The sequence shown here is derived from an EMBL/GenBank/DDBJ whole genome shotgun (WGS) entry which is preliminary data.</text>
</comment>
<dbReference type="RefSeq" id="XP_058333213.1">
    <property type="nucleotide sequence ID" value="XM_058470072.1"/>
</dbReference>
<keyword evidence="2" id="KW-0597">Phosphoprotein</keyword>
<dbReference type="InterPro" id="IPR000873">
    <property type="entry name" value="AMP-dep_synth/lig_dom"/>
</dbReference>
<dbReference type="InterPro" id="IPR001242">
    <property type="entry name" value="Condensation_dom"/>
</dbReference>
<dbReference type="InterPro" id="IPR023213">
    <property type="entry name" value="CAT-like_dom_sf"/>
</dbReference>
<keyword evidence="1" id="KW-0596">Phosphopantetheine</keyword>
<proteinExistence type="inferred from homology"/>
<reference evidence="6" key="2">
    <citation type="journal article" date="2023" name="IMA Fungus">
        <title>Comparative genomic study of the Penicillium genus elucidates a diverse pangenome and 15 lateral gene transfer events.</title>
        <authorList>
            <person name="Petersen C."/>
            <person name="Sorensen T."/>
            <person name="Nielsen M.R."/>
            <person name="Sondergaard T.E."/>
            <person name="Sorensen J.L."/>
            <person name="Fitzpatrick D.A."/>
            <person name="Frisvad J.C."/>
            <person name="Nielsen K.L."/>
        </authorList>
    </citation>
    <scope>NUCLEOTIDE SEQUENCE</scope>
    <source>
        <strain evidence="6">IBT 19713</strain>
    </source>
</reference>
<dbReference type="InterPro" id="IPR042099">
    <property type="entry name" value="ANL_N_sf"/>
</dbReference>
<evidence type="ECO:0000256" key="1">
    <source>
        <dbReference type="ARBA" id="ARBA00022450"/>
    </source>
</evidence>
<dbReference type="Proteomes" id="UP001150941">
    <property type="component" value="Unassembled WGS sequence"/>
</dbReference>
<dbReference type="PANTHER" id="PTHR45527:SF3">
    <property type="entry name" value="SIDEROPHORE SYNTHETASE (EUROFUNG)"/>
    <property type="match status" value="1"/>
</dbReference>
<gene>
    <name evidence="6" type="ORF">N7468_000775</name>
</gene>
<dbReference type="Gene3D" id="3.30.300.30">
    <property type="match status" value="1"/>
</dbReference>
<dbReference type="Pfam" id="PF00668">
    <property type="entry name" value="Condensation"/>
    <property type="match status" value="1"/>
</dbReference>
<dbReference type="InterPro" id="IPR009081">
    <property type="entry name" value="PP-bd_ACP"/>
</dbReference>
<dbReference type="Gene3D" id="3.30.559.30">
    <property type="entry name" value="Nonribosomal peptide synthetase, condensation domain"/>
    <property type="match status" value="1"/>
</dbReference>
<dbReference type="SUPFAM" id="SSF52777">
    <property type="entry name" value="CoA-dependent acyltransferases"/>
    <property type="match status" value="2"/>
</dbReference>
<dbReference type="PROSITE" id="PS00455">
    <property type="entry name" value="AMP_BINDING"/>
    <property type="match status" value="1"/>
</dbReference>
<dbReference type="AlphaFoldDB" id="A0A9W9PGD5"/>
<dbReference type="Gene3D" id="3.40.50.12780">
    <property type="entry name" value="N-terminal domain of ligase-like"/>
    <property type="match status" value="2"/>
</dbReference>
<evidence type="ECO:0000259" key="5">
    <source>
        <dbReference type="PROSITE" id="PS50075"/>
    </source>
</evidence>
<dbReference type="GO" id="GO:0044550">
    <property type="term" value="P:secondary metabolite biosynthetic process"/>
    <property type="evidence" value="ECO:0007669"/>
    <property type="project" value="TreeGrafter"/>
</dbReference>
<dbReference type="InterPro" id="IPR036736">
    <property type="entry name" value="ACP-like_sf"/>
</dbReference>
<dbReference type="SUPFAM" id="SSF56801">
    <property type="entry name" value="Acetyl-CoA synthetase-like"/>
    <property type="match status" value="1"/>
</dbReference>
<dbReference type="OrthoDB" id="416786at2759"/>
<name>A0A9W9PGD5_9EURO</name>
<comment type="similarity">
    <text evidence="4">Belongs to the NRP synthetase family.</text>
</comment>
<feature type="domain" description="Carrier" evidence="5">
    <location>
        <begin position="406"/>
        <end position="482"/>
    </location>
</feature>
<dbReference type="FunFam" id="3.30.300.30:FF:000015">
    <property type="entry name" value="Nonribosomal peptide synthase SidD"/>
    <property type="match status" value="1"/>
</dbReference>